<organism evidence="2">
    <name type="scientific">Cladocopium goreaui</name>
    <dbReference type="NCBI Taxonomy" id="2562237"/>
    <lineage>
        <taxon>Eukaryota</taxon>
        <taxon>Sar</taxon>
        <taxon>Alveolata</taxon>
        <taxon>Dinophyceae</taxon>
        <taxon>Suessiales</taxon>
        <taxon>Symbiodiniaceae</taxon>
        <taxon>Cladocopium</taxon>
    </lineage>
</organism>
<evidence type="ECO:0000313" key="4">
    <source>
        <dbReference type="EMBL" id="CAL4768433.1"/>
    </source>
</evidence>
<keyword evidence="4" id="KW-0418">Kinase</keyword>
<evidence type="ECO:0000313" key="3">
    <source>
        <dbReference type="EMBL" id="CAL1134496.1"/>
    </source>
</evidence>
<accession>A0A9P1BX63</accession>
<dbReference type="EMBL" id="CAMXCT030000612">
    <property type="protein sequence ID" value="CAL4768433.1"/>
    <property type="molecule type" value="Genomic_DNA"/>
</dbReference>
<dbReference type="EMBL" id="CAMXCT020000612">
    <property type="protein sequence ID" value="CAL1134496.1"/>
    <property type="molecule type" value="Genomic_DNA"/>
</dbReference>
<gene>
    <name evidence="2" type="ORF">C1SCF055_LOCUS8941</name>
</gene>
<dbReference type="AlphaFoldDB" id="A0A9P1BX63"/>
<dbReference type="OrthoDB" id="10256774at2759"/>
<feature type="region of interest" description="Disordered" evidence="1">
    <location>
        <begin position="284"/>
        <end position="319"/>
    </location>
</feature>
<reference evidence="3" key="2">
    <citation type="submission" date="2024-04" db="EMBL/GenBank/DDBJ databases">
        <authorList>
            <person name="Chen Y."/>
            <person name="Shah S."/>
            <person name="Dougan E. K."/>
            <person name="Thang M."/>
            <person name="Chan C."/>
        </authorList>
    </citation>
    <scope>NUCLEOTIDE SEQUENCE [LARGE SCALE GENOMIC DNA]</scope>
</reference>
<dbReference type="SUPFAM" id="SSF56399">
    <property type="entry name" value="ADP-ribosylation"/>
    <property type="match status" value="1"/>
</dbReference>
<sequence length="784" mass="87033">MSVLYLTCDLDNVVFTFTAEEKSTWQFSRLSNFHRDNGKDCFVLRQASEGSTTRWVLENQTGQPSVFGTPKYSGHGPPFRGSPSPPRGMWTVWGCPFILSDTMPQRDAIPSPFTFEVPFAKMHFHEEGRLGYLDIEVFNVGIEDEHLDEILLTLRKVLVNLAQRPEMVLLLRTDARAAPMPSMRHVRKFLAFIQKEVGTECVLVGRGSAIVLVPSTFLGTAVLRLVQLVQRMLPAPYPQAIVASVEEADAFLANIAKEYPAMAHPEEYPESPVDLRNEVERREVPENQAQASGPSSSTSIASPARKRPRAEEEAPGAGKVQVMAGLTRNVLVEPEEEPDDVILVQESPSTETEPCLMGRADLLEGVPCELCGAKVAFSEFVVHMSICQERPQDAAEVPAADNSEDITCDVIVPFSSFVEHSKKHSVEDQEGLEPRLLGCTIGELADHLAAHKVHDQWLDREMKSSTSAVDITAQLVEMARAGGAGLPGNRSHVAVGDAVLVRWSDGRWYGGHVRAMPDVGDGGGGEEKISVAWDPPFAQWAPERVAEHAVIPRMNQPREVCNFDVALQFVKKLCSMKDRSSKATKLEVVYHWTGEENVQKIVENNLKTPGSTNADGSAVQRLNGDAYGKGIYAATDLNYGKGFGRGLSCAFLCLAIPGHMSQSQTMKLSSRDDSFKHGPLRVYRTSEQVLPLFFTDSNSSAKLAECAWDIADLLKERALGQVKDEAEFRKGARVEALWQGAFWKAEVWHVHRDGTYDLKWQHPYHFWPAELRVSPDRLRRYDES</sequence>
<reference evidence="2" key="1">
    <citation type="submission" date="2022-10" db="EMBL/GenBank/DDBJ databases">
        <authorList>
            <person name="Chen Y."/>
            <person name="Dougan E. K."/>
            <person name="Chan C."/>
            <person name="Rhodes N."/>
            <person name="Thang M."/>
        </authorList>
    </citation>
    <scope>NUCLEOTIDE SEQUENCE</scope>
</reference>
<feature type="compositionally biased region" description="Low complexity" evidence="1">
    <location>
        <begin position="286"/>
        <end position="303"/>
    </location>
</feature>
<keyword evidence="5" id="KW-1185">Reference proteome</keyword>
<name>A0A9P1BX63_9DINO</name>
<evidence type="ECO:0000313" key="5">
    <source>
        <dbReference type="Proteomes" id="UP001152797"/>
    </source>
</evidence>
<comment type="caution">
    <text evidence="2">The sequence shown here is derived from an EMBL/GenBank/DDBJ whole genome shotgun (WGS) entry which is preliminary data.</text>
</comment>
<dbReference type="EMBL" id="CAMXCT010000612">
    <property type="protein sequence ID" value="CAI3981121.1"/>
    <property type="molecule type" value="Genomic_DNA"/>
</dbReference>
<dbReference type="Gene3D" id="3.90.228.10">
    <property type="match status" value="1"/>
</dbReference>
<dbReference type="Proteomes" id="UP001152797">
    <property type="component" value="Unassembled WGS sequence"/>
</dbReference>
<dbReference type="GO" id="GO:0016301">
    <property type="term" value="F:kinase activity"/>
    <property type="evidence" value="ECO:0007669"/>
    <property type="project" value="UniProtKB-KW"/>
</dbReference>
<proteinExistence type="predicted"/>
<keyword evidence="4" id="KW-0808">Transferase</keyword>
<dbReference type="CDD" id="cd04508">
    <property type="entry name" value="Tudor_SF"/>
    <property type="match status" value="1"/>
</dbReference>
<evidence type="ECO:0000256" key="1">
    <source>
        <dbReference type="SAM" id="MobiDB-lite"/>
    </source>
</evidence>
<evidence type="ECO:0000313" key="2">
    <source>
        <dbReference type="EMBL" id="CAI3981121.1"/>
    </source>
</evidence>
<protein>
    <submittedName>
        <fullName evidence="4">Calcium/calmodulin-dependent protein kinase type IV</fullName>
    </submittedName>
</protein>